<evidence type="ECO:0000313" key="2">
    <source>
        <dbReference type="EMBL" id="SLN19948.1"/>
    </source>
</evidence>
<dbReference type="AlphaFoldDB" id="A0A1X6YG13"/>
<evidence type="ECO:0000313" key="3">
    <source>
        <dbReference type="Proteomes" id="UP000193570"/>
    </source>
</evidence>
<gene>
    <name evidence="2" type="ORF">ROJ8625_00700</name>
</gene>
<evidence type="ECO:0000256" key="1">
    <source>
        <dbReference type="SAM" id="MobiDB-lite"/>
    </source>
</evidence>
<protein>
    <submittedName>
        <fullName evidence="2">Phage terminase, small subunit</fullName>
    </submittedName>
</protein>
<accession>A0A1X6YG13</accession>
<dbReference type="RefSeq" id="WP_085790427.1">
    <property type="nucleotide sequence ID" value="NZ_FWFK01000001.1"/>
</dbReference>
<dbReference type="Pfam" id="PF05119">
    <property type="entry name" value="Terminase_4"/>
    <property type="match status" value="1"/>
</dbReference>
<dbReference type="OrthoDB" id="7843333at2"/>
<keyword evidence="3" id="KW-1185">Reference proteome</keyword>
<dbReference type="InterPro" id="IPR006448">
    <property type="entry name" value="Phage_term_ssu_P27"/>
</dbReference>
<dbReference type="Proteomes" id="UP000193570">
    <property type="component" value="Unassembled WGS sequence"/>
</dbReference>
<proteinExistence type="predicted"/>
<reference evidence="2 3" key="1">
    <citation type="submission" date="2017-03" db="EMBL/GenBank/DDBJ databases">
        <authorList>
            <person name="Afonso C.L."/>
            <person name="Miller P.J."/>
            <person name="Scott M.A."/>
            <person name="Spackman E."/>
            <person name="Goraichik I."/>
            <person name="Dimitrov K.M."/>
            <person name="Suarez D.L."/>
            <person name="Swayne D.E."/>
        </authorList>
    </citation>
    <scope>NUCLEOTIDE SEQUENCE [LARGE SCALE GENOMIC DNA]</scope>
    <source>
        <strain evidence="2 3">CECT 8625</strain>
    </source>
</reference>
<name>A0A1X6YG13_9RHOB</name>
<sequence length="134" mass="14725">MRGTKPHMVTDPEAVGVLPAPGWFTDFARAEWDRVMPILTERRILTDADLGSLENYCIAVATVRAMEAHLQEHGHVLIDVEGKMKRNPAVGVQSDAMTRARLLAAELGLTPVSRSRPAIREEDPDDGDNPLDVS</sequence>
<feature type="region of interest" description="Disordered" evidence="1">
    <location>
        <begin position="113"/>
        <end position="134"/>
    </location>
</feature>
<dbReference type="NCBIfam" id="TIGR01558">
    <property type="entry name" value="sm_term_P27"/>
    <property type="match status" value="1"/>
</dbReference>
<organism evidence="2 3">
    <name type="scientific">Roseivivax jejudonensis</name>
    <dbReference type="NCBI Taxonomy" id="1529041"/>
    <lineage>
        <taxon>Bacteria</taxon>
        <taxon>Pseudomonadati</taxon>
        <taxon>Pseudomonadota</taxon>
        <taxon>Alphaproteobacteria</taxon>
        <taxon>Rhodobacterales</taxon>
        <taxon>Roseobacteraceae</taxon>
        <taxon>Roseivivax</taxon>
    </lineage>
</organism>
<feature type="compositionally biased region" description="Acidic residues" evidence="1">
    <location>
        <begin position="122"/>
        <end position="134"/>
    </location>
</feature>
<dbReference type="EMBL" id="FWFK01000001">
    <property type="protein sequence ID" value="SLN19948.1"/>
    <property type="molecule type" value="Genomic_DNA"/>
</dbReference>